<protein>
    <submittedName>
        <fullName evidence="2">Uncharacterized protein</fullName>
    </submittedName>
</protein>
<evidence type="ECO:0000313" key="2">
    <source>
        <dbReference type="EMBL" id="EJW94815.1"/>
    </source>
</evidence>
<dbReference type="EMBL" id="AMCI01006159">
    <property type="protein sequence ID" value="EJW94815.1"/>
    <property type="molecule type" value="Genomic_DNA"/>
</dbReference>
<dbReference type="AlphaFoldDB" id="J9C4R9"/>
<accession>J9C4R9</accession>
<name>J9C4R9_9ZZZZ</name>
<comment type="caution">
    <text evidence="2">The sequence shown here is derived from an EMBL/GenBank/DDBJ whole genome shotgun (WGS) entry which is preliminary data.</text>
</comment>
<sequence>MQKYERRPLRLCSPASQAAQTARREEGVRSQRHPL</sequence>
<reference evidence="2" key="1">
    <citation type="journal article" date="2012" name="PLoS ONE">
        <title>Gene sets for utilization of primary and secondary nutrition supplies in the distal gut of endangered iberian lynx.</title>
        <authorList>
            <person name="Alcaide M."/>
            <person name="Messina E."/>
            <person name="Richter M."/>
            <person name="Bargiela R."/>
            <person name="Peplies J."/>
            <person name="Huws S.A."/>
            <person name="Newbold C.J."/>
            <person name="Golyshin P.N."/>
            <person name="Simon M.A."/>
            <person name="Lopez G."/>
            <person name="Yakimov M.M."/>
            <person name="Ferrer M."/>
        </authorList>
    </citation>
    <scope>NUCLEOTIDE SEQUENCE</scope>
</reference>
<evidence type="ECO:0000256" key="1">
    <source>
        <dbReference type="SAM" id="MobiDB-lite"/>
    </source>
</evidence>
<organism evidence="2">
    <name type="scientific">gut metagenome</name>
    <dbReference type="NCBI Taxonomy" id="749906"/>
    <lineage>
        <taxon>unclassified sequences</taxon>
        <taxon>metagenomes</taxon>
        <taxon>organismal metagenomes</taxon>
    </lineage>
</organism>
<feature type="region of interest" description="Disordered" evidence="1">
    <location>
        <begin position="1"/>
        <end position="35"/>
    </location>
</feature>
<proteinExistence type="predicted"/>
<gene>
    <name evidence="2" type="ORF">EVA_17078</name>
</gene>